<reference evidence="1" key="1">
    <citation type="journal article" date="2017" name="Parasit. Vectors">
        <title>Sialotranscriptomics of Rhipicephalus zambeziensis reveals intricate expression profiles of secretory proteins and suggests tight temporal transcriptional regulation during blood-feeding.</title>
        <authorList>
            <person name="de Castro M.H."/>
            <person name="de Klerk D."/>
            <person name="Pienaar R."/>
            <person name="Rees D.J.G."/>
            <person name="Mans B.J."/>
        </authorList>
    </citation>
    <scope>NUCLEOTIDE SEQUENCE</scope>
    <source>
        <tissue evidence="1">Salivary glands</tissue>
    </source>
</reference>
<organism evidence="1">
    <name type="scientific">Rhipicephalus zambeziensis</name>
    <dbReference type="NCBI Taxonomy" id="60191"/>
    <lineage>
        <taxon>Eukaryota</taxon>
        <taxon>Metazoa</taxon>
        <taxon>Ecdysozoa</taxon>
        <taxon>Arthropoda</taxon>
        <taxon>Chelicerata</taxon>
        <taxon>Arachnida</taxon>
        <taxon>Acari</taxon>
        <taxon>Parasitiformes</taxon>
        <taxon>Ixodida</taxon>
        <taxon>Ixodoidea</taxon>
        <taxon>Ixodidae</taxon>
        <taxon>Rhipicephalinae</taxon>
        <taxon>Rhipicephalus</taxon>
        <taxon>Rhipicephalus</taxon>
    </lineage>
</organism>
<protein>
    <submittedName>
        <fullName evidence="1">Uncharacterized protein</fullName>
    </submittedName>
</protein>
<dbReference type="AlphaFoldDB" id="A0A224Y6K8"/>
<proteinExistence type="predicted"/>
<accession>A0A224Y6K8</accession>
<sequence length="200" mass="22802">MLTSTGYRLVGGWGKSFKKLNTKWIRMSSIKGTLEKTLSWSTHIVYDICTSPQSVAQPTKFHIAQNASTSPMFSTKLMITVYKTLWSLLNIRCDQEKDVPLHNSTTMKVNMQICRQKYATRIITSTVRPIDVNTGTCDAQPLWRFRHKPSSFKNRSYKLSWESTADANNYVLEVLHRVNWFNGVTTDGSTTGAQQKITVQ</sequence>
<dbReference type="EMBL" id="GFPF01002051">
    <property type="protein sequence ID" value="MAA13197.1"/>
    <property type="molecule type" value="Transcribed_RNA"/>
</dbReference>
<evidence type="ECO:0000313" key="1">
    <source>
        <dbReference type="EMBL" id="MAA13197.1"/>
    </source>
</evidence>
<name>A0A224Y6K8_9ACAR</name>